<dbReference type="Proteomes" id="UP001172680">
    <property type="component" value="Unassembled WGS sequence"/>
</dbReference>
<protein>
    <submittedName>
        <fullName evidence="1">Uncharacterized protein</fullName>
    </submittedName>
</protein>
<organism evidence="1 2">
    <name type="scientific">Coniosporium tulheliwenetii</name>
    <dbReference type="NCBI Taxonomy" id="3383036"/>
    <lineage>
        <taxon>Eukaryota</taxon>
        <taxon>Fungi</taxon>
        <taxon>Dikarya</taxon>
        <taxon>Ascomycota</taxon>
        <taxon>Pezizomycotina</taxon>
        <taxon>Dothideomycetes</taxon>
        <taxon>Dothideomycetes incertae sedis</taxon>
        <taxon>Coniosporium</taxon>
    </lineage>
</organism>
<evidence type="ECO:0000313" key="2">
    <source>
        <dbReference type="Proteomes" id="UP001172680"/>
    </source>
</evidence>
<comment type="caution">
    <text evidence="1">The sequence shown here is derived from an EMBL/GenBank/DDBJ whole genome shotgun (WGS) entry which is preliminary data.</text>
</comment>
<gene>
    <name evidence="1" type="ORF">H2199_001972</name>
</gene>
<name>A0ACC2ZHL6_9PEZI</name>
<sequence>MLGDGEEQCDQGEGTDDETEDETEDEMEDERAGEADAREVRGDFRPTRGQKKGPLLAALGGNPKRKLRDSKKDSNKRHKRSPPTCQDTSTAQLEQVLRHRCSSFRSYKKSDQILSLLVRLYPAIGSPEAFVQLRDFCRAFRKDDAFVIPQGADTILQTLNALDKLRHLSSFTAITRRYYLARFYQLVEDRKAEKTREIRGQCQGKTRAANDENAGTKKGEVAAWNSIMAEKHPDLPPPSDAPRTSRTGTDEYDTILGRLKNDCKAGGAWHLLKQQFSCGILALVPVKGQYAIRTSE</sequence>
<evidence type="ECO:0000313" key="1">
    <source>
        <dbReference type="EMBL" id="KAJ9646986.1"/>
    </source>
</evidence>
<reference evidence="1" key="1">
    <citation type="submission" date="2022-10" db="EMBL/GenBank/DDBJ databases">
        <title>Culturing micro-colonial fungi from biological soil crusts in the Mojave desert and describing Neophaeococcomyces mojavensis, and introducing the new genera and species Taxawa tesnikishii.</title>
        <authorList>
            <person name="Kurbessoian T."/>
            <person name="Stajich J.E."/>
        </authorList>
    </citation>
    <scope>NUCLEOTIDE SEQUENCE</scope>
    <source>
        <strain evidence="1">JES_115</strain>
    </source>
</reference>
<dbReference type="EMBL" id="JAPDRP010000005">
    <property type="protein sequence ID" value="KAJ9646986.1"/>
    <property type="molecule type" value="Genomic_DNA"/>
</dbReference>
<accession>A0ACC2ZHL6</accession>
<keyword evidence="2" id="KW-1185">Reference proteome</keyword>
<proteinExistence type="predicted"/>